<evidence type="ECO:0000259" key="1">
    <source>
        <dbReference type="Pfam" id="PF12728"/>
    </source>
</evidence>
<feature type="domain" description="Helix-turn-helix" evidence="1">
    <location>
        <begin position="48"/>
        <end position="83"/>
    </location>
</feature>
<dbReference type="Proteomes" id="UP001597560">
    <property type="component" value="Unassembled WGS sequence"/>
</dbReference>
<organism evidence="2 3">
    <name type="scientific">Olivibacter jilunii</name>
    <dbReference type="NCBI Taxonomy" id="985016"/>
    <lineage>
        <taxon>Bacteria</taxon>
        <taxon>Pseudomonadati</taxon>
        <taxon>Bacteroidota</taxon>
        <taxon>Sphingobacteriia</taxon>
        <taxon>Sphingobacteriales</taxon>
        <taxon>Sphingobacteriaceae</taxon>
        <taxon>Olivibacter</taxon>
    </lineage>
</organism>
<evidence type="ECO:0000313" key="2">
    <source>
        <dbReference type="EMBL" id="MFD2961011.1"/>
    </source>
</evidence>
<dbReference type="Pfam" id="PF12728">
    <property type="entry name" value="HTH_17"/>
    <property type="match status" value="1"/>
</dbReference>
<evidence type="ECO:0000313" key="3">
    <source>
        <dbReference type="Proteomes" id="UP001597560"/>
    </source>
</evidence>
<dbReference type="SUPFAM" id="SSF46955">
    <property type="entry name" value="Putative DNA-binding domain"/>
    <property type="match status" value="1"/>
</dbReference>
<comment type="caution">
    <text evidence="2">The sequence shown here is derived from an EMBL/GenBank/DDBJ whole genome shotgun (WGS) entry which is preliminary data.</text>
</comment>
<dbReference type="EMBL" id="JBHUPA010000002">
    <property type="protein sequence ID" value="MFD2961011.1"/>
    <property type="molecule type" value="Genomic_DNA"/>
</dbReference>
<dbReference type="RefSeq" id="WP_377609215.1">
    <property type="nucleotide sequence ID" value="NZ_JBHUPA010000002.1"/>
</dbReference>
<proteinExistence type="predicted"/>
<reference evidence="3" key="1">
    <citation type="journal article" date="2019" name="Int. J. Syst. Evol. Microbiol.">
        <title>The Global Catalogue of Microorganisms (GCM) 10K type strain sequencing project: providing services to taxonomists for standard genome sequencing and annotation.</title>
        <authorList>
            <consortium name="The Broad Institute Genomics Platform"/>
            <consortium name="The Broad Institute Genome Sequencing Center for Infectious Disease"/>
            <person name="Wu L."/>
            <person name="Ma J."/>
        </authorList>
    </citation>
    <scope>NUCLEOTIDE SEQUENCE [LARGE SCALE GENOMIC DNA]</scope>
    <source>
        <strain evidence="3">KCTC 23098</strain>
    </source>
</reference>
<sequence>MLVVNNKEEFKHLLIESLLEAGLIHEAKPVSTESKQQEIIDNLTLMSRLNISQPTLRQWRNKGKIRFMKIGGCYRYNWKHVLEDLERKGA</sequence>
<dbReference type="InterPro" id="IPR009061">
    <property type="entry name" value="DNA-bd_dom_put_sf"/>
</dbReference>
<protein>
    <submittedName>
        <fullName evidence="2">Helix-turn-helix domain-containing protein</fullName>
    </submittedName>
</protein>
<keyword evidence="3" id="KW-1185">Reference proteome</keyword>
<dbReference type="InterPro" id="IPR041657">
    <property type="entry name" value="HTH_17"/>
</dbReference>
<name>A0ABW6AV41_9SPHI</name>
<gene>
    <name evidence="2" type="ORF">ACFS6J_04390</name>
</gene>
<accession>A0ABW6AV41</accession>